<name>A0ABX3INX9_9PSED</name>
<dbReference type="GeneID" id="57557852"/>
<evidence type="ECO:0000313" key="2">
    <source>
        <dbReference type="Proteomes" id="UP000189310"/>
    </source>
</evidence>
<organism evidence="1 2">
    <name type="scientific">Pseudomonas oryzihabitans</name>
    <dbReference type="NCBI Taxonomy" id="47885"/>
    <lineage>
        <taxon>Bacteria</taxon>
        <taxon>Pseudomonadati</taxon>
        <taxon>Pseudomonadota</taxon>
        <taxon>Gammaproteobacteria</taxon>
        <taxon>Pseudomonadales</taxon>
        <taxon>Pseudomonadaceae</taxon>
        <taxon>Pseudomonas</taxon>
    </lineage>
</organism>
<keyword evidence="2" id="KW-1185">Reference proteome</keyword>
<dbReference type="RefSeq" id="WP_077172551.1">
    <property type="nucleotide sequence ID" value="NZ_JAAMRB010000001.1"/>
</dbReference>
<evidence type="ECO:0000313" key="1">
    <source>
        <dbReference type="EMBL" id="ONN70042.1"/>
    </source>
</evidence>
<reference evidence="1 2" key="1">
    <citation type="submission" date="2017-01" db="EMBL/GenBank/DDBJ databases">
        <title>Pseudomonas psychrotolerans genome sequencing and assembly.</title>
        <authorList>
            <person name="Vyas B."/>
            <person name="Mayilraj S."/>
        </authorList>
    </citation>
    <scope>NUCLEOTIDE SEQUENCE [LARGE SCALE GENOMIC DNA]</scope>
    <source>
        <strain evidence="1 2">SDS18</strain>
    </source>
</reference>
<accession>A0ABX3INX9</accession>
<comment type="caution">
    <text evidence="1">The sequence shown here is derived from an EMBL/GenBank/DDBJ whole genome shotgun (WGS) entry which is preliminary data.</text>
</comment>
<protein>
    <submittedName>
        <fullName evidence="1">Uncharacterized protein</fullName>
    </submittedName>
</protein>
<dbReference type="EMBL" id="MTLN01000008">
    <property type="protein sequence ID" value="ONN70042.1"/>
    <property type="molecule type" value="Genomic_DNA"/>
</dbReference>
<gene>
    <name evidence="1" type="ORF">BVL52_17400</name>
</gene>
<proteinExistence type="predicted"/>
<sequence length="71" mass="7905">MNGPNPCCDLGMSTSLLEQELAERKTRLAHAHAHAHAHAQADAQRQFLSYADEHACIAVLERALAKAYRFF</sequence>
<dbReference type="Proteomes" id="UP000189310">
    <property type="component" value="Unassembled WGS sequence"/>
</dbReference>